<dbReference type="PANTHER" id="PTHR11081:SF75">
    <property type="entry name" value="ENDONUCLEASE, PUTATIVE (AFU_ORTHOLOGUE AFUA_3G13260)-RELATED"/>
    <property type="match status" value="1"/>
</dbReference>
<keyword evidence="3" id="KW-1185">Reference proteome</keyword>
<dbReference type="InterPro" id="IPR029060">
    <property type="entry name" value="PIN-like_dom_sf"/>
</dbReference>
<sequence length="125" mass="13464">MGIKGLWKAVLSAADNHSLLELSINEGFKPPAGSEGPVKMFKIGIDASTWMHAVCPVSQFNHAGTGQNPEELLDAFGFGWYEAPGEAEAELAALNQHDIVDMVLTTDSDVLVFRAKCIVRCPPQP</sequence>
<dbReference type="SUPFAM" id="SSF88723">
    <property type="entry name" value="PIN domain-like"/>
    <property type="match status" value="1"/>
</dbReference>
<gene>
    <name evidence="2" type="ORF">PAXINDRAFT_15198</name>
</gene>
<protein>
    <recommendedName>
        <fullName evidence="1">XPG-I domain-containing protein</fullName>
    </recommendedName>
</protein>
<dbReference type="InterPro" id="IPR006086">
    <property type="entry name" value="XPG-I_dom"/>
</dbReference>
<reference evidence="3" key="2">
    <citation type="submission" date="2015-01" db="EMBL/GenBank/DDBJ databases">
        <title>Evolutionary Origins and Diversification of the Mycorrhizal Mutualists.</title>
        <authorList>
            <consortium name="DOE Joint Genome Institute"/>
            <consortium name="Mycorrhizal Genomics Consortium"/>
            <person name="Kohler A."/>
            <person name="Kuo A."/>
            <person name="Nagy L.G."/>
            <person name="Floudas D."/>
            <person name="Copeland A."/>
            <person name="Barry K.W."/>
            <person name="Cichocki N."/>
            <person name="Veneault-Fourrey C."/>
            <person name="LaButti K."/>
            <person name="Lindquist E.A."/>
            <person name="Lipzen A."/>
            <person name="Lundell T."/>
            <person name="Morin E."/>
            <person name="Murat C."/>
            <person name="Riley R."/>
            <person name="Ohm R."/>
            <person name="Sun H."/>
            <person name="Tunlid A."/>
            <person name="Henrissat B."/>
            <person name="Grigoriev I.V."/>
            <person name="Hibbett D.S."/>
            <person name="Martin F."/>
        </authorList>
    </citation>
    <scope>NUCLEOTIDE SEQUENCE [LARGE SCALE GENOMIC DNA]</scope>
    <source>
        <strain evidence="3">ATCC 200175</strain>
    </source>
</reference>
<dbReference type="Pfam" id="PF00867">
    <property type="entry name" value="XPG_I"/>
    <property type="match status" value="1"/>
</dbReference>
<dbReference type="Proteomes" id="UP000053647">
    <property type="component" value="Unassembled WGS sequence"/>
</dbReference>
<dbReference type="InterPro" id="IPR006084">
    <property type="entry name" value="XPG/Rad2"/>
</dbReference>
<feature type="domain" description="XPG-I" evidence="1">
    <location>
        <begin position="77"/>
        <end position="120"/>
    </location>
</feature>
<proteinExistence type="predicted"/>
<dbReference type="PANTHER" id="PTHR11081">
    <property type="entry name" value="FLAP ENDONUCLEASE FAMILY MEMBER"/>
    <property type="match status" value="1"/>
</dbReference>
<organism evidence="2 3">
    <name type="scientific">Paxillus involutus ATCC 200175</name>
    <dbReference type="NCBI Taxonomy" id="664439"/>
    <lineage>
        <taxon>Eukaryota</taxon>
        <taxon>Fungi</taxon>
        <taxon>Dikarya</taxon>
        <taxon>Basidiomycota</taxon>
        <taxon>Agaricomycotina</taxon>
        <taxon>Agaricomycetes</taxon>
        <taxon>Agaricomycetidae</taxon>
        <taxon>Boletales</taxon>
        <taxon>Paxilineae</taxon>
        <taxon>Paxillaceae</taxon>
        <taxon>Paxillus</taxon>
    </lineage>
</organism>
<dbReference type="GO" id="GO:0006974">
    <property type="term" value="P:DNA damage response"/>
    <property type="evidence" value="ECO:0007669"/>
    <property type="project" value="UniProtKB-ARBA"/>
</dbReference>
<dbReference type="EMBL" id="KN819370">
    <property type="protein sequence ID" value="KIJ12021.1"/>
    <property type="molecule type" value="Genomic_DNA"/>
</dbReference>
<evidence type="ECO:0000313" key="3">
    <source>
        <dbReference type="Proteomes" id="UP000053647"/>
    </source>
</evidence>
<name>A0A0C9TXJ1_PAXIN</name>
<dbReference type="Gene3D" id="3.40.50.1010">
    <property type="entry name" value="5'-nuclease"/>
    <property type="match status" value="2"/>
</dbReference>
<dbReference type="HOGENOM" id="CLU_082498_1_0_1"/>
<dbReference type="OrthoDB" id="2678758at2759"/>
<dbReference type="GO" id="GO:0017108">
    <property type="term" value="F:5'-flap endonuclease activity"/>
    <property type="evidence" value="ECO:0007669"/>
    <property type="project" value="TreeGrafter"/>
</dbReference>
<accession>A0A0C9TXJ1</accession>
<evidence type="ECO:0000313" key="2">
    <source>
        <dbReference type="EMBL" id="KIJ12021.1"/>
    </source>
</evidence>
<dbReference type="AlphaFoldDB" id="A0A0C9TXJ1"/>
<reference evidence="2 3" key="1">
    <citation type="submission" date="2014-06" db="EMBL/GenBank/DDBJ databases">
        <authorList>
            <consortium name="DOE Joint Genome Institute"/>
            <person name="Kuo A."/>
            <person name="Kohler A."/>
            <person name="Nagy L.G."/>
            <person name="Floudas D."/>
            <person name="Copeland A."/>
            <person name="Barry K.W."/>
            <person name="Cichocki N."/>
            <person name="Veneault-Fourrey C."/>
            <person name="LaButti K."/>
            <person name="Lindquist E.A."/>
            <person name="Lipzen A."/>
            <person name="Lundell T."/>
            <person name="Morin E."/>
            <person name="Murat C."/>
            <person name="Sun H."/>
            <person name="Tunlid A."/>
            <person name="Henrissat B."/>
            <person name="Grigoriev I.V."/>
            <person name="Hibbett D.S."/>
            <person name="Martin F."/>
            <person name="Nordberg H.P."/>
            <person name="Cantor M.N."/>
            <person name="Hua S.X."/>
        </authorList>
    </citation>
    <scope>NUCLEOTIDE SEQUENCE [LARGE SCALE GENOMIC DNA]</scope>
    <source>
        <strain evidence="2 3">ATCC 200175</strain>
    </source>
</reference>
<dbReference type="CDD" id="cd09870">
    <property type="entry name" value="PIN_YEN1"/>
    <property type="match status" value="1"/>
</dbReference>
<evidence type="ECO:0000259" key="1">
    <source>
        <dbReference type="Pfam" id="PF00867"/>
    </source>
</evidence>